<dbReference type="EMBL" id="KE525315">
    <property type="protein sequence ID" value="KFB46245.1"/>
    <property type="molecule type" value="Genomic_DNA"/>
</dbReference>
<organism evidence="2">
    <name type="scientific">Anopheles sinensis</name>
    <name type="common">Mosquito</name>
    <dbReference type="NCBI Taxonomy" id="74873"/>
    <lineage>
        <taxon>Eukaryota</taxon>
        <taxon>Metazoa</taxon>
        <taxon>Ecdysozoa</taxon>
        <taxon>Arthropoda</taxon>
        <taxon>Hexapoda</taxon>
        <taxon>Insecta</taxon>
        <taxon>Pterygota</taxon>
        <taxon>Neoptera</taxon>
        <taxon>Endopterygota</taxon>
        <taxon>Diptera</taxon>
        <taxon>Nematocera</taxon>
        <taxon>Culicoidea</taxon>
        <taxon>Culicidae</taxon>
        <taxon>Anophelinae</taxon>
        <taxon>Anopheles</taxon>
    </lineage>
</organism>
<proteinExistence type="predicted"/>
<dbReference type="OMA" id="GARYCGY"/>
<keyword evidence="4" id="KW-1185">Reference proteome</keyword>
<dbReference type="VEuPathDB" id="VectorBase:ASIS018455"/>
<dbReference type="Proteomes" id="UP000030765">
    <property type="component" value="Unassembled WGS sequence"/>
</dbReference>
<evidence type="ECO:0000313" key="4">
    <source>
        <dbReference type="Proteomes" id="UP000030765"/>
    </source>
</evidence>
<gene>
    <name evidence="2" type="ORF">ZHAS_00014133</name>
</gene>
<dbReference type="STRING" id="74873.A0A084W7Q1"/>
<feature type="chain" id="PRO_5010759969" evidence="1">
    <location>
        <begin position="23"/>
        <end position="83"/>
    </location>
</feature>
<feature type="signal peptide" evidence="1">
    <location>
        <begin position="1"/>
        <end position="22"/>
    </location>
</feature>
<evidence type="ECO:0000256" key="1">
    <source>
        <dbReference type="SAM" id="SignalP"/>
    </source>
</evidence>
<protein>
    <submittedName>
        <fullName evidence="2 3">Gambicin</fullName>
    </submittedName>
</protein>
<name>A0A084W7Q1_ANOSI</name>
<dbReference type="EMBL" id="ATLV01021272">
    <property type="status" value="NOT_ANNOTATED_CDS"/>
    <property type="molecule type" value="Genomic_DNA"/>
</dbReference>
<dbReference type="VEuPathDB" id="VectorBase:ASIC014133"/>
<accession>A0A084W7Q1</accession>
<evidence type="ECO:0000313" key="3">
    <source>
        <dbReference type="EnsemblMetazoa" id="ASIC014133-PA"/>
    </source>
</evidence>
<sequence>MKQSTVCLLLAVLLCSSAVADALVFAYASTCARCKSIGASYCGYGTLRTKGVSCDGQRRINSCADCQRYGGRCVSSAITECFI</sequence>
<evidence type="ECO:0000313" key="2">
    <source>
        <dbReference type="EMBL" id="KFB46245.1"/>
    </source>
</evidence>
<dbReference type="AlphaFoldDB" id="A0A084W7Q1"/>
<dbReference type="OrthoDB" id="7738687at2759"/>
<reference evidence="3" key="2">
    <citation type="submission" date="2020-05" db="UniProtKB">
        <authorList>
            <consortium name="EnsemblMetazoa"/>
        </authorList>
    </citation>
    <scope>IDENTIFICATION</scope>
</reference>
<dbReference type="EnsemblMetazoa" id="ASIC014133-RA">
    <property type="protein sequence ID" value="ASIC014133-PA"/>
    <property type="gene ID" value="ASIC014133"/>
</dbReference>
<keyword evidence="1" id="KW-0732">Signal</keyword>
<reference evidence="2 4" key="1">
    <citation type="journal article" date="2014" name="BMC Genomics">
        <title>Genome sequence of Anopheles sinensis provides insight into genetics basis of mosquito competence for malaria parasites.</title>
        <authorList>
            <person name="Zhou D."/>
            <person name="Zhang D."/>
            <person name="Ding G."/>
            <person name="Shi L."/>
            <person name="Hou Q."/>
            <person name="Ye Y."/>
            <person name="Xu Y."/>
            <person name="Zhou H."/>
            <person name="Xiong C."/>
            <person name="Li S."/>
            <person name="Yu J."/>
            <person name="Hong S."/>
            <person name="Yu X."/>
            <person name="Zou P."/>
            <person name="Chen C."/>
            <person name="Chang X."/>
            <person name="Wang W."/>
            <person name="Lv Y."/>
            <person name="Sun Y."/>
            <person name="Ma L."/>
            <person name="Shen B."/>
            <person name="Zhu C."/>
        </authorList>
    </citation>
    <scope>NUCLEOTIDE SEQUENCE [LARGE SCALE GENOMIC DNA]</scope>
</reference>